<evidence type="ECO:0000313" key="3">
    <source>
        <dbReference type="EMBL" id="KYG63897.1"/>
    </source>
</evidence>
<gene>
    <name evidence="3" type="ORF">AZI86_13855</name>
</gene>
<sequence>MRQKSFPKTFKISEFSKKTGLSIKALRLYEERGLLIPKRNPLNGYRIYSEAQINEAERIMELRRGFKFRKKISDSILKLSSKEILDKTRDIPSTEYLRTLLLVETKAQKKFLSVLSEKARKLVKEDLLKLQTHFEKFW</sequence>
<protein>
    <recommendedName>
        <fullName evidence="2">HTH merR-type domain-containing protein</fullName>
    </recommendedName>
</protein>
<dbReference type="PROSITE" id="PS50937">
    <property type="entry name" value="HTH_MERR_2"/>
    <property type="match status" value="1"/>
</dbReference>
<keyword evidence="4" id="KW-1185">Reference proteome</keyword>
<accession>A0A150WJD2</accession>
<dbReference type="OrthoDB" id="9801841at2"/>
<keyword evidence="1" id="KW-0238">DNA-binding</keyword>
<dbReference type="PROSITE" id="PS00552">
    <property type="entry name" value="HTH_MERR_1"/>
    <property type="match status" value="1"/>
</dbReference>
<dbReference type="RefSeq" id="WP_061835791.1">
    <property type="nucleotide sequence ID" value="NZ_LUKE01000003.1"/>
</dbReference>
<dbReference type="GO" id="GO:0003700">
    <property type="term" value="F:DNA-binding transcription factor activity"/>
    <property type="evidence" value="ECO:0007669"/>
    <property type="project" value="InterPro"/>
</dbReference>
<organism evidence="3 4">
    <name type="scientific">Bdellovibrio bacteriovorus</name>
    <dbReference type="NCBI Taxonomy" id="959"/>
    <lineage>
        <taxon>Bacteria</taxon>
        <taxon>Pseudomonadati</taxon>
        <taxon>Bdellovibrionota</taxon>
        <taxon>Bdellovibrionia</taxon>
        <taxon>Bdellovibrionales</taxon>
        <taxon>Pseudobdellovibrionaceae</taxon>
        <taxon>Bdellovibrio</taxon>
    </lineage>
</organism>
<dbReference type="SMART" id="SM00422">
    <property type="entry name" value="HTH_MERR"/>
    <property type="match status" value="1"/>
</dbReference>
<dbReference type="Gene3D" id="1.10.1660.10">
    <property type="match status" value="1"/>
</dbReference>
<dbReference type="AlphaFoldDB" id="A0A150WJD2"/>
<dbReference type="Proteomes" id="UP000075320">
    <property type="component" value="Unassembled WGS sequence"/>
</dbReference>
<dbReference type="InterPro" id="IPR047057">
    <property type="entry name" value="MerR_fam"/>
</dbReference>
<evidence type="ECO:0000313" key="4">
    <source>
        <dbReference type="Proteomes" id="UP000075320"/>
    </source>
</evidence>
<reference evidence="3 4" key="1">
    <citation type="submission" date="2016-03" db="EMBL/GenBank/DDBJ databases">
        <authorList>
            <person name="Ploux O."/>
        </authorList>
    </citation>
    <scope>NUCLEOTIDE SEQUENCE [LARGE SCALE GENOMIC DNA]</scope>
    <source>
        <strain evidence="3 4">R0</strain>
    </source>
</reference>
<dbReference type="InterPro" id="IPR009061">
    <property type="entry name" value="DNA-bd_dom_put_sf"/>
</dbReference>
<dbReference type="PANTHER" id="PTHR30204:SF97">
    <property type="entry name" value="MERR FAMILY REGULATORY PROTEIN"/>
    <property type="match status" value="1"/>
</dbReference>
<feature type="domain" description="HTH merR-type" evidence="2">
    <location>
        <begin position="9"/>
        <end position="53"/>
    </location>
</feature>
<dbReference type="Pfam" id="PF00376">
    <property type="entry name" value="MerR"/>
    <property type="match status" value="1"/>
</dbReference>
<comment type="caution">
    <text evidence="3">The sequence shown here is derived from an EMBL/GenBank/DDBJ whole genome shotgun (WGS) entry which is preliminary data.</text>
</comment>
<dbReference type="SUPFAM" id="SSF46955">
    <property type="entry name" value="Putative DNA-binding domain"/>
    <property type="match status" value="1"/>
</dbReference>
<dbReference type="InterPro" id="IPR000551">
    <property type="entry name" value="MerR-type_HTH_dom"/>
</dbReference>
<name>A0A150WJD2_BDEBC</name>
<proteinExistence type="predicted"/>
<dbReference type="GO" id="GO:0003677">
    <property type="term" value="F:DNA binding"/>
    <property type="evidence" value="ECO:0007669"/>
    <property type="project" value="UniProtKB-KW"/>
</dbReference>
<evidence type="ECO:0000259" key="2">
    <source>
        <dbReference type="PROSITE" id="PS50937"/>
    </source>
</evidence>
<dbReference type="PANTHER" id="PTHR30204">
    <property type="entry name" value="REDOX-CYCLING DRUG-SENSING TRANSCRIPTIONAL ACTIVATOR SOXR"/>
    <property type="match status" value="1"/>
</dbReference>
<dbReference type="EMBL" id="LUKE01000003">
    <property type="protein sequence ID" value="KYG63897.1"/>
    <property type="molecule type" value="Genomic_DNA"/>
</dbReference>
<evidence type="ECO:0000256" key="1">
    <source>
        <dbReference type="ARBA" id="ARBA00023125"/>
    </source>
</evidence>